<evidence type="ECO:0000313" key="5">
    <source>
        <dbReference type="EMBL" id="KAA5827162.1"/>
    </source>
</evidence>
<comment type="caution">
    <text evidence="5">The sequence shown here is derived from an EMBL/GenBank/DDBJ whole genome shotgun (WGS) entry which is preliminary data.</text>
</comment>
<dbReference type="SUPFAM" id="SSF51430">
    <property type="entry name" value="NAD(P)-linked oxidoreductase"/>
    <property type="match status" value="1"/>
</dbReference>
<feature type="binding site" evidence="2">
    <location>
        <position position="111"/>
    </location>
    <ligand>
        <name>substrate</name>
    </ligand>
</feature>
<dbReference type="CDD" id="cd19138">
    <property type="entry name" value="AKR_YeaE"/>
    <property type="match status" value="1"/>
</dbReference>
<dbReference type="SMR" id="A0A5M7BCB1"/>
<dbReference type="PRINTS" id="PR00069">
    <property type="entry name" value="ALDKETRDTASE"/>
</dbReference>
<protein>
    <submittedName>
        <fullName evidence="5">Aldo/keto reductase</fullName>
    </submittedName>
</protein>
<organism evidence="5 6">
    <name type="scientific">Saccharopolyspora hirsuta</name>
    <dbReference type="NCBI Taxonomy" id="1837"/>
    <lineage>
        <taxon>Bacteria</taxon>
        <taxon>Bacillati</taxon>
        <taxon>Actinomycetota</taxon>
        <taxon>Actinomycetes</taxon>
        <taxon>Pseudonocardiales</taxon>
        <taxon>Pseudonocardiaceae</taxon>
        <taxon>Saccharopolyspora</taxon>
    </lineage>
</organism>
<keyword evidence="6" id="KW-1185">Reference proteome</keyword>
<dbReference type="OrthoDB" id="9768793at2"/>
<dbReference type="PIRSF" id="PIRSF000097">
    <property type="entry name" value="AKR"/>
    <property type="match status" value="1"/>
</dbReference>
<evidence type="ECO:0000256" key="2">
    <source>
        <dbReference type="PIRSR" id="PIRSR000097-2"/>
    </source>
</evidence>
<dbReference type="AlphaFoldDB" id="A0A5M7BCB1"/>
<feature type="domain" description="NADP-dependent oxidoreductase" evidence="4">
    <location>
        <begin position="15"/>
        <end position="264"/>
    </location>
</feature>
<evidence type="ECO:0000313" key="6">
    <source>
        <dbReference type="Proteomes" id="UP000323946"/>
    </source>
</evidence>
<dbReference type="InterPro" id="IPR020471">
    <property type="entry name" value="AKR"/>
</dbReference>
<accession>A0A5M7BCB1</accession>
<name>A0A5M7BCB1_SACHI</name>
<dbReference type="Gene3D" id="3.20.20.100">
    <property type="entry name" value="NADP-dependent oxidoreductase domain"/>
    <property type="match status" value="1"/>
</dbReference>
<sequence length="277" mass="30140">MRGIQLPGGGELPVLGQGTWGMGERRGQRAAEVAALRRGLDLGVGLIDTAEMYGSGGAEEVVGAAIAGRRDEVFLVSKVYPHNASRRGAVEACERSLRRLGTDHLDLYLLHWRGSTPLAETLEAFEQLRSDGKIKRFGVSNFDPEDVDELFASDLGRQSATNQVLYNLTRRGIEVDLLPWCREQELPVMAYSPIEQGRLLGEPALRRVAERHAASPAQIAIAWVLAQDGVCAIPKAATPEHVDQNRAALDIELTAEDLAELDAAFPAPEHPVPLEIL</sequence>
<dbReference type="PANTHER" id="PTHR43638:SF3">
    <property type="entry name" value="ALDEHYDE REDUCTASE"/>
    <property type="match status" value="1"/>
</dbReference>
<dbReference type="PANTHER" id="PTHR43638">
    <property type="entry name" value="OXIDOREDUCTASE, ALDO/KETO REDUCTASE FAMILY PROTEIN"/>
    <property type="match status" value="1"/>
</dbReference>
<gene>
    <name evidence="5" type="ORF">F1721_29730</name>
</gene>
<dbReference type="RefSeq" id="WP_150070128.1">
    <property type="nucleotide sequence ID" value="NZ_VWPH01000016.1"/>
</dbReference>
<proteinExistence type="predicted"/>
<dbReference type="GO" id="GO:0016491">
    <property type="term" value="F:oxidoreductase activity"/>
    <property type="evidence" value="ECO:0007669"/>
    <property type="project" value="InterPro"/>
</dbReference>
<dbReference type="InterPro" id="IPR036812">
    <property type="entry name" value="NAD(P)_OxRdtase_dom_sf"/>
</dbReference>
<feature type="site" description="Lowers pKa of active site Tyr" evidence="3">
    <location>
        <position position="78"/>
    </location>
</feature>
<dbReference type="InterPro" id="IPR023210">
    <property type="entry name" value="NADP_OxRdtase_dom"/>
</dbReference>
<dbReference type="Pfam" id="PF00248">
    <property type="entry name" value="Aldo_ket_red"/>
    <property type="match status" value="1"/>
</dbReference>
<feature type="active site" description="Proton donor" evidence="1">
    <location>
        <position position="53"/>
    </location>
</feature>
<reference evidence="5 6" key="1">
    <citation type="submission" date="2019-09" db="EMBL/GenBank/DDBJ databases">
        <title>Draft genome sequence of the thermophilic Saccharopolyspora hirsuta VKM Ac-666T.</title>
        <authorList>
            <person name="Lobastova T.G."/>
            <person name="Fokina V."/>
            <person name="Bragin E.Y."/>
            <person name="Shtratnikova V.Y."/>
            <person name="Starodumova I.P."/>
            <person name="Tarlachkov S.V."/>
            <person name="Donova M.V."/>
        </authorList>
    </citation>
    <scope>NUCLEOTIDE SEQUENCE [LARGE SCALE GENOMIC DNA]</scope>
    <source>
        <strain evidence="5 6">VKM Ac-666</strain>
    </source>
</reference>
<dbReference type="EMBL" id="VWPH01000016">
    <property type="protein sequence ID" value="KAA5827162.1"/>
    <property type="molecule type" value="Genomic_DNA"/>
</dbReference>
<evidence type="ECO:0000256" key="1">
    <source>
        <dbReference type="PIRSR" id="PIRSR000097-1"/>
    </source>
</evidence>
<evidence type="ECO:0000259" key="4">
    <source>
        <dbReference type="Pfam" id="PF00248"/>
    </source>
</evidence>
<dbReference type="Proteomes" id="UP000323946">
    <property type="component" value="Unassembled WGS sequence"/>
</dbReference>
<evidence type="ECO:0000256" key="3">
    <source>
        <dbReference type="PIRSR" id="PIRSR000097-3"/>
    </source>
</evidence>